<dbReference type="SMART" id="SM00320">
    <property type="entry name" value="WD40"/>
    <property type="match status" value="6"/>
</dbReference>
<proteinExistence type="predicted"/>
<dbReference type="PANTHER" id="PTHR17605:SF0">
    <property type="entry name" value="RIBOSOME BIOGENESIS PROTEIN BOP1"/>
    <property type="match status" value="1"/>
</dbReference>
<evidence type="ECO:0000256" key="3">
    <source>
        <dbReference type="ARBA" id="ARBA00022552"/>
    </source>
</evidence>
<dbReference type="SUPFAM" id="SSF50978">
    <property type="entry name" value="WD40 repeat-like"/>
    <property type="match status" value="1"/>
</dbReference>
<dbReference type="InterPro" id="IPR036322">
    <property type="entry name" value="WD40_repeat_dom_sf"/>
</dbReference>
<evidence type="ECO:0000256" key="2">
    <source>
        <dbReference type="ARBA" id="ARBA00022517"/>
    </source>
</evidence>
<reference evidence="10 11" key="1">
    <citation type="submission" date="2024-04" db="EMBL/GenBank/DDBJ databases">
        <title>Tritrichomonas musculus Genome.</title>
        <authorList>
            <person name="Alves-Ferreira E."/>
            <person name="Grigg M."/>
            <person name="Lorenzi H."/>
            <person name="Galac M."/>
        </authorList>
    </citation>
    <scope>NUCLEOTIDE SEQUENCE [LARGE SCALE GENOMIC DNA]</scope>
    <source>
        <strain evidence="10 11">EAF2021</strain>
    </source>
</reference>
<dbReference type="InterPro" id="IPR028598">
    <property type="entry name" value="BOP1/Erb1"/>
</dbReference>
<evidence type="ECO:0000259" key="9">
    <source>
        <dbReference type="SMART" id="SM01035"/>
    </source>
</evidence>
<evidence type="ECO:0000256" key="8">
    <source>
        <dbReference type="SAM" id="MobiDB-lite"/>
    </source>
</evidence>
<feature type="repeat" description="WD" evidence="7">
    <location>
        <begin position="554"/>
        <end position="579"/>
    </location>
</feature>
<evidence type="ECO:0000256" key="5">
    <source>
        <dbReference type="ARBA" id="ARBA00022737"/>
    </source>
</evidence>
<keyword evidence="2" id="KW-0690">Ribosome biogenesis</keyword>
<keyword evidence="11" id="KW-1185">Reference proteome</keyword>
<keyword evidence="3" id="KW-0698">rRNA processing</keyword>
<comment type="subcellular location">
    <subcellularLocation>
        <location evidence="1">Nucleus</location>
        <location evidence="1">Nucleolus</location>
    </subcellularLocation>
</comment>
<protein>
    <submittedName>
        <fullName evidence="10">Ribosome biogenesis protein erb1</fullName>
    </submittedName>
</protein>
<dbReference type="SMART" id="SM01035">
    <property type="entry name" value="BOP1NT"/>
    <property type="match status" value="1"/>
</dbReference>
<dbReference type="PROSITE" id="PS00678">
    <property type="entry name" value="WD_REPEATS_1"/>
    <property type="match status" value="1"/>
</dbReference>
<evidence type="ECO:0000256" key="1">
    <source>
        <dbReference type="ARBA" id="ARBA00004604"/>
    </source>
</evidence>
<dbReference type="CDD" id="cd00200">
    <property type="entry name" value="WD40"/>
    <property type="match status" value="1"/>
</dbReference>
<dbReference type="InterPro" id="IPR001680">
    <property type="entry name" value="WD40_rpt"/>
</dbReference>
<evidence type="ECO:0000256" key="7">
    <source>
        <dbReference type="PROSITE-ProRule" id="PRU00221"/>
    </source>
</evidence>
<keyword evidence="5" id="KW-0677">Repeat</keyword>
<dbReference type="Pfam" id="PF00400">
    <property type="entry name" value="WD40"/>
    <property type="match status" value="4"/>
</dbReference>
<dbReference type="EMBL" id="JAPFFF010000003">
    <property type="protein sequence ID" value="KAK8894249.1"/>
    <property type="molecule type" value="Genomic_DNA"/>
</dbReference>
<evidence type="ECO:0000313" key="10">
    <source>
        <dbReference type="EMBL" id="KAK8894249.1"/>
    </source>
</evidence>
<evidence type="ECO:0000256" key="4">
    <source>
        <dbReference type="ARBA" id="ARBA00022574"/>
    </source>
</evidence>
<gene>
    <name evidence="10" type="ORF">M9Y10_022684</name>
</gene>
<dbReference type="Gene3D" id="2.130.10.10">
    <property type="entry name" value="YVTN repeat-like/Quinoprotein amine dehydrogenase"/>
    <property type="match status" value="1"/>
</dbReference>
<sequence length="579" mass="66568">MSMNPMNEDSSDSEDEASINIVGDIPLEWYDQFGHIGYTATGEKVIPKERPNPIDEVIERSTNPNWWRKIYDRLSGEYKTISSEDLDLIDRIRNGKVALKDFKLQLPFKEKEYEDKNYPLTNSYVRKEHFQPSQSALKKVAKYIAAIRAGELEEKNEEPEEQIDIWSEDFWARPQKRRGRPPPKMDKPDTSDSYNPSGGNSFLEIDAYKDLTREWFERCQNLYLCPREKRAKLPETAAELLPELPDPEKLKPFPTAESIRYVGHKARVRCIDVSPSGALIASGSSDGELRIWELQTGFCLKTINLSELVGKESPVLSIAFCPSKERSFVAVCCGKYAFLIKLHDDFEFPEPTEELIQMNENIMAIMHPRIIQMRQCVFNRSGTFMALLGQSRLVFIHNTNTWEYRTPITSAKSFIQAVQFHPTSPQFFVATHHHIFVYDLKEKKKLLQLRPNVQWVSSIDVHPTGEHVIAGSFDGRAFWFDKELQSTPYKVIRNHNGPVRDVKFHKRFPLFATCSDDTNIIVFHGQVYDSLVKNPLIVPVKELSGHNQNGNLGVLALAWHPTQPWLISSGADHTIRLWC</sequence>
<keyword evidence="4 7" id="KW-0853">WD repeat</keyword>
<keyword evidence="6" id="KW-0539">Nucleus</keyword>
<name>A0ABR2KSY4_9EUKA</name>
<organism evidence="10 11">
    <name type="scientific">Tritrichomonas musculus</name>
    <dbReference type="NCBI Taxonomy" id="1915356"/>
    <lineage>
        <taxon>Eukaryota</taxon>
        <taxon>Metamonada</taxon>
        <taxon>Parabasalia</taxon>
        <taxon>Tritrichomonadida</taxon>
        <taxon>Tritrichomonadidae</taxon>
        <taxon>Tritrichomonas</taxon>
    </lineage>
</organism>
<feature type="region of interest" description="Disordered" evidence="8">
    <location>
        <begin position="174"/>
        <end position="199"/>
    </location>
</feature>
<dbReference type="Pfam" id="PF08145">
    <property type="entry name" value="BOP1NT"/>
    <property type="match status" value="2"/>
</dbReference>
<feature type="repeat" description="WD" evidence="7">
    <location>
        <begin position="261"/>
        <end position="302"/>
    </location>
</feature>
<dbReference type="InterPro" id="IPR015943">
    <property type="entry name" value="WD40/YVTN_repeat-like_dom_sf"/>
</dbReference>
<dbReference type="PROSITE" id="PS50082">
    <property type="entry name" value="WD_REPEATS_2"/>
    <property type="match status" value="2"/>
</dbReference>
<comment type="caution">
    <text evidence="10">The sequence shown here is derived from an EMBL/GenBank/DDBJ whole genome shotgun (WGS) entry which is preliminary data.</text>
</comment>
<feature type="domain" description="BOP1 N-terminal" evidence="9">
    <location>
        <begin position="30"/>
        <end position="254"/>
    </location>
</feature>
<dbReference type="PROSITE" id="PS50294">
    <property type="entry name" value="WD_REPEATS_REGION"/>
    <property type="match status" value="2"/>
</dbReference>
<evidence type="ECO:0000313" key="11">
    <source>
        <dbReference type="Proteomes" id="UP001470230"/>
    </source>
</evidence>
<accession>A0ABR2KSY4</accession>
<evidence type="ECO:0000256" key="6">
    <source>
        <dbReference type="ARBA" id="ARBA00023242"/>
    </source>
</evidence>
<dbReference type="Proteomes" id="UP001470230">
    <property type="component" value="Unassembled WGS sequence"/>
</dbReference>
<dbReference type="InterPro" id="IPR019775">
    <property type="entry name" value="WD40_repeat_CS"/>
</dbReference>
<dbReference type="PANTHER" id="PTHR17605">
    <property type="entry name" value="RIBOSOME BIOGENESIS PROTEIN BOP1 BLOCK OF PROLIFERATION 1 PROTEIN"/>
    <property type="match status" value="1"/>
</dbReference>
<dbReference type="InterPro" id="IPR012953">
    <property type="entry name" value="BOP1_N_dom"/>
</dbReference>